<dbReference type="InterPro" id="IPR036890">
    <property type="entry name" value="HATPase_C_sf"/>
</dbReference>
<evidence type="ECO:0000259" key="2">
    <source>
        <dbReference type="Pfam" id="PF02518"/>
    </source>
</evidence>
<dbReference type="EMBL" id="LS483487">
    <property type="protein sequence ID" value="SQJ03972.1"/>
    <property type="molecule type" value="Genomic_DNA"/>
</dbReference>
<keyword evidence="3" id="KW-0808">Transferase</keyword>
<dbReference type="Pfam" id="PF02518">
    <property type="entry name" value="HATPase_c"/>
    <property type="match status" value="1"/>
</dbReference>
<feature type="domain" description="Histidine kinase/HSP90-like ATPase" evidence="2">
    <location>
        <begin position="606"/>
        <end position="695"/>
    </location>
</feature>
<dbReference type="KEGG" id="ful:C4N20_15770"/>
<organism evidence="3 4">
    <name type="scientific">Fusobacterium ulcerans</name>
    <dbReference type="NCBI Taxonomy" id="861"/>
    <lineage>
        <taxon>Bacteria</taxon>
        <taxon>Fusobacteriati</taxon>
        <taxon>Fusobacteriota</taxon>
        <taxon>Fusobacteriia</taxon>
        <taxon>Fusobacteriales</taxon>
        <taxon>Fusobacteriaceae</taxon>
        <taxon>Fusobacterium</taxon>
    </lineage>
</organism>
<sequence length="718" mass="84382">MGKLKYIVEDSRVAELLGVQNFTKKESAILELVKNSFDAGASELKIIFKEDQLILEDNGKGMNEDDIRNKWMHVGKSSKENEYSFYDIEGNERIYSGSKGIGRFALARLGKRVKLISNKLKDYKVIWETDWNNINFNTEDIITKDSKTKIIISELRDRWNEGSIENLKKYLSRTTRNSKMKIYIEFREKVYKIEEFFSEPKLGINCLSIIRFEYSALDKKLEYTITSDEFTDEAKNYYKGNIHFKNEVLDIYTLFSKKNEKDIELQNKLQELGNFKGEFYFRISASKTDKEKFLYKYLRIPEQYIEGIILYRNSFSISSYDGTKDWIGIGQRARKSPAAATHLTGAWKVRENNIAGKVEIDKNENSVLRDLSNRQGLEENEYYETFIKIIEKVLEAFEVYRQEIIREINKKNVLKETSEEEILQRIIKDFTMIERLDQFEKEKLKTEILGLQKREQSIKEVLKEVENNFKYDARILNMLSTIGLKASSVAHDLQNERNNINRLCKDLKKALIKHKVWDILDKEENKEKAIYNVPQMLEDNEKINKKVSVFIGTLLEDIKKNKFKSNDLKILEVMEKIKNIWERDYKMLKIDLIIDPDTRFKSSEDIFKVIFDNLILNSFQQNSSKDKINIKINIEKIGEFLEISYEDDGRGLLEKYIKDPMKILNVHETSRENGHGLGMWITNNTIIKTSGEIEEIKNILDKGVNRGFYMSFRLGSDI</sequence>
<accession>A0AAX2JDV2</accession>
<proteinExistence type="predicted"/>
<dbReference type="GeneID" id="78456286"/>
<gene>
    <name evidence="3" type="ORF">NCTC12112_01735</name>
</gene>
<evidence type="ECO:0000313" key="3">
    <source>
        <dbReference type="EMBL" id="SQJ03972.1"/>
    </source>
</evidence>
<dbReference type="GO" id="GO:0016301">
    <property type="term" value="F:kinase activity"/>
    <property type="evidence" value="ECO:0007669"/>
    <property type="project" value="UniProtKB-KW"/>
</dbReference>
<evidence type="ECO:0000256" key="1">
    <source>
        <dbReference type="SAM" id="Coils"/>
    </source>
</evidence>
<dbReference type="SUPFAM" id="SSF55874">
    <property type="entry name" value="ATPase domain of HSP90 chaperone/DNA topoisomerase II/histidine kinase"/>
    <property type="match status" value="2"/>
</dbReference>
<name>A0AAX2JDV2_9FUSO</name>
<dbReference type="Proteomes" id="UP000249008">
    <property type="component" value="Chromosome 1"/>
</dbReference>
<evidence type="ECO:0000313" key="4">
    <source>
        <dbReference type="Proteomes" id="UP000249008"/>
    </source>
</evidence>
<dbReference type="AlphaFoldDB" id="A0AAX2JDV2"/>
<keyword evidence="3" id="KW-0418">Kinase</keyword>
<keyword evidence="1" id="KW-0175">Coiled coil</keyword>
<protein>
    <submittedName>
        <fullName evidence="3">Sensory histidine kinase AtoS</fullName>
    </submittedName>
</protein>
<dbReference type="RefSeq" id="WP_005980070.1">
    <property type="nucleotide sequence ID" value="NZ_CABKNW010000004.1"/>
</dbReference>
<feature type="coiled-coil region" evidence="1">
    <location>
        <begin position="448"/>
        <end position="513"/>
    </location>
</feature>
<dbReference type="InterPro" id="IPR003594">
    <property type="entry name" value="HATPase_dom"/>
</dbReference>
<dbReference type="Pfam" id="PF13589">
    <property type="entry name" value="HATPase_c_3"/>
    <property type="match status" value="1"/>
</dbReference>
<reference evidence="3 4" key="1">
    <citation type="submission" date="2018-06" db="EMBL/GenBank/DDBJ databases">
        <authorList>
            <consortium name="Pathogen Informatics"/>
            <person name="Doyle S."/>
        </authorList>
    </citation>
    <scope>NUCLEOTIDE SEQUENCE [LARGE SCALE GENOMIC DNA]</scope>
    <source>
        <strain evidence="3 4">NCTC12112</strain>
    </source>
</reference>
<dbReference type="Gene3D" id="3.30.565.10">
    <property type="entry name" value="Histidine kinase-like ATPase, C-terminal domain"/>
    <property type="match status" value="2"/>
</dbReference>